<dbReference type="SFLD" id="SFLDG01141">
    <property type="entry name" value="C2.B.1:_Sucrose_Phosphatase_Li"/>
    <property type="match status" value="1"/>
</dbReference>
<evidence type="ECO:0000313" key="4">
    <source>
        <dbReference type="Proteomes" id="UP000629025"/>
    </source>
</evidence>
<dbReference type="PANTHER" id="PTHR10788">
    <property type="entry name" value="TREHALOSE-6-PHOSPHATE SYNTHASE"/>
    <property type="match status" value="1"/>
</dbReference>
<dbReference type="SUPFAM" id="SSF53756">
    <property type="entry name" value="UDP-Glycosyltransferase/glycogen phosphorylase"/>
    <property type="match status" value="1"/>
</dbReference>
<dbReference type="Gene3D" id="3.90.1070.10">
    <property type="match status" value="1"/>
</dbReference>
<dbReference type="CDD" id="cd03788">
    <property type="entry name" value="GT20_TPS"/>
    <property type="match status" value="1"/>
</dbReference>
<accession>A0ABQ1JXH6</accession>
<dbReference type="Gene3D" id="3.40.50.1000">
    <property type="entry name" value="HAD superfamily/HAD-like"/>
    <property type="match status" value="1"/>
</dbReference>
<dbReference type="EMBL" id="BMIJ01000001">
    <property type="protein sequence ID" value="GGB81136.1"/>
    <property type="molecule type" value="Genomic_DNA"/>
</dbReference>
<protein>
    <submittedName>
        <fullName evidence="3">Alpha,alpha-trehalose-phosphate synthase</fullName>
    </submittedName>
</protein>
<dbReference type="InterPro" id="IPR023214">
    <property type="entry name" value="HAD_sf"/>
</dbReference>
<dbReference type="InterPro" id="IPR001830">
    <property type="entry name" value="Glyco_trans_20"/>
</dbReference>
<dbReference type="RefSeq" id="WP_188745387.1">
    <property type="nucleotide sequence ID" value="NZ_BMIJ01000001.1"/>
</dbReference>
<dbReference type="Pfam" id="PF00982">
    <property type="entry name" value="Glyco_transf_20"/>
    <property type="match status" value="1"/>
</dbReference>
<keyword evidence="4" id="KW-1185">Reference proteome</keyword>
<reference evidence="4" key="1">
    <citation type="journal article" date="2019" name="Int. J. Syst. Evol. Microbiol.">
        <title>The Global Catalogue of Microorganisms (GCM) 10K type strain sequencing project: providing services to taxonomists for standard genome sequencing and annotation.</title>
        <authorList>
            <consortium name="The Broad Institute Genomics Platform"/>
            <consortium name="The Broad Institute Genome Sequencing Center for Infectious Disease"/>
            <person name="Wu L."/>
            <person name="Ma J."/>
        </authorList>
    </citation>
    <scope>NUCLEOTIDE SEQUENCE [LARGE SCALE GENOMIC DNA]</scope>
    <source>
        <strain evidence="4">CGMCC 1.15341</strain>
    </source>
</reference>
<dbReference type="InterPro" id="IPR012764">
    <property type="entry name" value="Gluc_glyc_Psyn"/>
</dbReference>
<dbReference type="SUPFAM" id="SSF56784">
    <property type="entry name" value="HAD-like"/>
    <property type="match status" value="1"/>
</dbReference>
<dbReference type="SFLD" id="SFLDS00003">
    <property type="entry name" value="Haloacid_Dehalogenase"/>
    <property type="match status" value="1"/>
</dbReference>
<proteinExistence type="inferred from homology"/>
<dbReference type="Pfam" id="PF05116">
    <property type="entry name" value="S6PP"/>
    <property type="match status" value="1"/>
</dbReference>
<comment type="caution">
    <text evidence="3">The sequence shown here is derived from an EMBL/GenBank/DDBJ whole genome shotgun (WGS) entry which is preliminary data.</text>
</comment>
<name>A0ABQ1JXH6_9GAMM</name>
<gene>
    <name evidence="3" type="ORF">GCM10011352_03570</name>
</gene>
<dbReference type="PANTHER" id="PTHR10788:SF106">
    <property type="entry name" value="BCDNA.GH08860"/>
    <property type="match status" value="1"/>
</dbReference>
<dbReference type="InterPro" id="IPR006380">
    <property type="entry name" value="SPP-like_dom"/>
</dbReference>
<dbReference type="Proteomes" id="UP000629025">
    <property type="component" value="Unassembled WGS sequence"/>
</dbReference>
<dbReference type="NCBIfam" id="TIGR01484">
    <property type="entry name" value="HAD-SF-IIB"/>
    <property type="match status" value="1"/>
</dbReference>
<evidence type="ECO:0000256" key="1">
    <source>
        <dbReference type="ARBA" id="ARBA00008799"/>
    </source>
</evidence>
<evidence type="ECO:0000259" key="2">
    <source>
        <dbReference type="Pfam" id="PF05116"/>
    </source>
</evidence>
<organism evidence="3 4">
    <name type="scientific">Marinobacterium zhoushanense</name>
    <dbReference type="NCBI Taxonomy" id="1679163"/>
    <lineage>
        <taxon>Bacteria</taxon>
        <taxon>Pseudomonadati</taxon>
        <taxon>Pseudomonadota</taxon>
        <taxon>Gammaproteobacteria</taxon>
        <taxon>Oceanospirillales</taxon>
        <taxon>Oceanospirillaceae</taxon>
        <taxon>Marinobacterium</taxon>
    </lineage>
</organism>
<sequence>MILATDLDGTFLGGSPENRSRLYQLINAHPGIRLVFVTGRGLEAVMPLLSDPSIPEPEYIICDVGATVVDGSSLRPVSELLEEIEERWPGEIAIVEAMARFEQISRQEVPQARRCSWFCEPHAVTEKLHAVAEQLGCDLLYSADYYLDFLPRGTNKGATLARLIEFMGESVEDVLTAGDTLNDLSMLDGRFKGVCVGASEPALLESTRSNARILHADEPGCGGILDAMSHFGFLGPRGVAHEGQESAKPGTSDLVMVYHRLPYEEVRERGKVRRQPHSSPNGILPTLLSFFADGTRGAWIAWSIDDGTEEPFVTHTSVDNAAYPNLICSRVALSKEDVDIFYKRFSKEAFWPMLHTFWERAEFREEHWGVFCEVNRKFAEKAAEEAAQGALVWIHDYNLWMVPAYLRERRPDLRIAFFHHTHFPSADIFNVVPWRREIVGSLLQCDYVGFHIPRQVENFVDVVRGVVPFQVQERQNCAPRFLTYGCAAGLGEMTTEIETDQRTIRLGANPVGLDIDRMKQALESRAAQKQSRLLQEELGDDSRVILSVERLDYTKGVLQKLVAYEQLLEQHPELHNDVTLVIICVPAAREIKVYRDLIADIEQAVGRINGRFAQVGWTPVRYYYRGFPLQQLVSFYQRADVMWITPLRDGLNLVAKEFVAIQGLSHRMGRLVLSEFTGAAAELHGALLTNPHDTKDLVERCYQALVMAPNEASTRMRELFDIVSYYDIRRWGEEFVANARYQSAPEPVAGALLELA</sequence>
<dbReference type="NCBIfam" id="TIGR02398">
    <property type="entry name" value="gluc_glyc_Psyn"/>
    <property type="match status" value="1"/>
</dbReference>
<comment type="similarity">
    <text evidence="1">Belongs to the glycosyltransferase 20 family.</text>
</comment>
<dbReference type="Gene3D" id="3.40.50.2000">
    <property type="entry name" value="Glycogen Phosphorylase B"/>
    <property type="match status" value="2"/>
</dbReference>
<evidence type="ECO:0000313" key="3">
    <source>
        <dbReference type="EMBL" id="GGB81136.1"/>
    </source>
</evidence>
<dbReference type="SFLD" id="SFLDG01140">
    <property type="entry name" value="C2.B:_Phosphomannomutase_and_P"/>
    <property type="match status" value="1"/>
</dbReference>
<dbReference type="InterPro" id="IPR006379">
    <property type="entry name" value="HAD-SF_hydro_IIB"/>
</dbReference>
<dbReference type="InterPro" id="IPR036412">
    <property type="entry name" value="HAD-like_sf"/>
</dbReference>
<feature type="domain" description="Sucrose phosphatase-like" evidence="2">
    <location>
        <begin position="2"/>
        <end position="232"/>
    </location>
</feature>